<dbReference type="InterPro" id="IPR029370">
    <property type="entry name" value="TMEM117"/>
</dbReference>
<feature type="coiled-coil region" evidence="1">
    <location>
        <begin position="9"/>
        <end position="36"/>
    </location>
</feature>
<feature type="region of interest" description="Disordered" evidence="2">
    <location>
        <begin position="461"/>
        <end position="494"/>
    </location>
</feature>
<feature type="transmembrane region" description="Helical" evidence="3">
    <location>
        <begin position="144"/>
        <end position="167"/>
    </location>
</feature>
<dbReference type="GO" id="GO:0070059">
    <property type="term" value="P:intrinsic apoptotic signaling pathway in response to endoplasmic reticulum stress"/>
    <property type="evidence" value="ECO:0007669"/>
    <property type="project" value="TreeGrafter"/>
</dbReference>
<feature type="transmembrane region" description="Helical" evidence="3">
    <location>
        <begin position="733"/>
        <end position="751"/>
    </location>
</feature>
<dbReference type="PANTHER" id="PTHR31226:SF1">
    <property type="entry name" value="TRANSMEMBRANE PROTEIN 117"/>
    <property type="match status" value="1"/>
</dbReference>
<proteinExistence type="predicted"/>
<keyword evidence="3" id="KW-1133">Transmembrane helix</keyword>
<keyword evidence="3" id="KW-0472">Membrane</keyword>
<feature type="compositionally biased region" description="Low complexity" evidence="2">
    <location>
        <begin position="476"/>
        <end position="490"/>
    </location>
</feature>
<evidence type="ECO:0008006" key="6">
    <source>
        <dbReference type="Google" id="ProtNLM"/>
    </source>
</evidence>
<dbReference type="Pfam" id="PF15113">
    <property type="entry name" value="TMEM117"/>
    <property type="match status" value="2"/>
</dbReference>
<feature type="transmembrane region" description="Helical" evidence="3">
    <location>
        <begin position="47"/>
        <end position="65"/>
    </location>
</feature>
<keyword evidence="3" id="KW-0812">Transmembrane</keyword>
<feature type="transmembrane region" description="Helical" evidence="3">
    <location>
        <begin position="272"/>
        <end position="290"/>
    </location>
</feature>
<feature type="transmembrane region" description="Helical" evidence="3">
    <location>
        <begin position="232"/>
        <end position="252"/>
    </location>
</feature>
<evidence type="ECO:0000256" key="2">
    <source>
        <dbReference type="SAM" id="MobiDB-lite"/>
    </source>
</evidence>
<evidence type="ECO:0000256" key="3">
    <source>
        <dbReference type="SAM" id="Phobius"/>
    </source>
</evidence>
<dbReference type="AlphaFoldDB" id="A0A7M5UJW0"/>
<feature type="compositionally biased region" description="Basic residues" evidence="2">
    <location>
        <begin position="461"/>
        <end position="472"/>
    </location>
</feature>
<feature type="transmembrane region" description="Helical" evidence="3">
    <location>
        <begin position="418"/>
        <end position="437"/>
    </location>
</feature>
<keyword evidence="5" id="KW-1185">Reference proteome</keyword>
<feature type="transmembrane region" description="Helical" evidence="3">
    <location>
        <begin position="335"/>
        <end position="352"/>
    </location>
</feature>
<name>A0A7M5UJW0_9CNID</name>
<feature type="transmembrane region" description="Helical" evidence="3">
    <location>
        <begin position="511"/>
        <end position="528"/>
    </location>
</feature>
<evidence type="ECO:0000256" key="1">
    <source>
        <dbReference type="SAM" id="Coils"/>
    </source>
</evidence>
<feature type="transmembrane region" description="Helical" evidence="3">
    <location>
        <begin position="566"/>
        <end position="593"/>
    </location>
</feature>
<protein>
    <recommendedName>
        <fullName evidence="6">Transmembrane protein</fullName>
    </recommendedName>
</protein>
<feature type="transmembrane region" description="Helical" evidence="3">
    <location>
        <begin position="867"/>
        <end position="887"/>
    </location>
</feature>
<reference evidence="4" key="1">
    <citation type="submission" date="2021-01" db="UniProtKB">
        <authorList>
            <consortium name="EnsemblMetazoa"/>
        </authorList>
    </citation>
    <scope>IDENTIFICATION</scope>
</reference>
<dbReference type="Proteomes" id="UP000594262">
    <property type="component" value="Unplaced"/>
</dbReference>
<accession>A0A7M5UJW0</accession>
<evidence type="ECO:0000313" key="5">
    <source>
        <dbReference type="Proteomes" id="UP000594262"/>
    </source>
</evidence>
<feature type="transmembrane region" description="Helical" evidence="3">
    <location>
        <begin position="605"/>
        <end position="626"/>
    </location>
</feature>
<feature type="transmembrane region" description="Helical" evidence="3">
    <location>
        <begin position="695"/>
        <end position="721"/>
    </location>
</feature>
<feature type="transmembrane region" description="Helical" evidence="3">
    <location>
        <begin position="653"/>
        <end position="674"/>
    </location>
</feature>
<dbReference type="EnsemblMetazoa" id="CLYHEMT001904.1">
    <property type="protein sequence ID" value="CLYHEMP001904.1"/>
    <property type="gene ID" value="CLYHEMG001904"/>
</dbReference>
<feature type="transmembrane region" description="Helical" evidence="3">
    <location>
        <begin position="102"/>
        <end position="124"/>
    </location>
</feature>
<feature type="transmembrane region" description="Helical" evidence="3">
    <location>
        <begin position="790"/>
        <end position="807"/>
    </location>
</feature>
<keyword evidence="1" id="KW-0175">Coiled coil</keyword>
<dbReference type="OrthoDB" id="419441at2759"/>
<dbReference type="PANTHER" id="PTHR31226">
    <property type="entry name" value="TRANSMEMBRANE PROTEIN 117"/>
    <property type="match status" value="1"/>
</dbReference>
<evidence type="ECO:0000313" key="4">
    <source>
        <dbReference type="EnsemblMetazoa" id="CLYHEMP001904.1"/>
    </source>
</evidence>
<feature type="transmembrane region" description="Helical" evidence="3">
    <location>
        <begin position="187"/>
        <end position="211"/>
    </location>
</feature>
<sequence length="936" mass="109602">VTPTLIHELQQFEERKATYVKNKAELEKDKELWRQKKNALYYFQHPYLRLLVPCAVTILNIYQFAEDPISLSVKDCHISGFGNLYSLIFTNYPPDGMSAVKVGMWLFAVLFSMVFGKVVVHYWFFCKKLKLKIFTKEGQGSWIVIFLFTCCVLFFQSTVYNAFLTLAGSEYDEYHCDSNLHLEYRSFMKGAALVTWVGDFFTVWMVLDTMLQEPKYTHWMKWTRSWWTRNNIRVFLFWGICLSFGIIMITGITTDFIQWDHFNKGFHPTDELSRSFLASAILILDLIIVMQDWDFPHFSSTTNLKLPGMTSKSISFKIPQCFALQNKHVDIQGKWFNYGVLSIVMVLDMYQWKNQIYYQPHLYGQYTDSEGSIYTITDREYLRTANQSTITQWWRNNTSDPKTKTKYLDYSITKRGTAFLPAIVAFLAFIYVTTKYAERESDQEKMVRHWYTSKFTKKRKSRKVQPVKKKRQGGISDSSSSSESEMEQISPAPIGKSNTDTFTYYYQHPNIRLLFIVANIFLCSLFIAEDPIAHSNGLAKADIIGNIQNLVFGEYPHKGEYFIFKAFTWVSGALFGLVVGKVFVHGFLLNGIFQLKLFRRNQGSWVVMFLTMVIMLYCFSIIFNHITKLDPDELAKFYITNQMGIKYKTFMNGVGLTSFFAHVLFSLMVTDAIFQERHYTRWAKFVRRIWKKKYFRLPVSWLFAVSITVLAVLAIVFDLFQYKGVASYSTDELGRACLAACIIMFDILILTQDWEYPRFKINQRIKLPGLDVCQARVKMCFIDFTIKGRWFTYSLMGVFLFIDAYNFKNALVYKPESYHQYVNSEKYIVSYVKSEIELAALNSTESTLLEGEKLNGKFEGYSDDTRYGVSLILPIFAFLFSLVFGFIRSRMMYQTERKMKTRKRLKNIPRVEDMRVRQRTGFKLKPIGNIRPIYHT</sequence>
<organism evidence="4 5">
    <name type="scientific">Clytia hemisphaerica</name>
    <dbReference type="NCBI Taxonomy" id="252671"/>
    <lineage>
        <taxon>Eukaryota</taxon>
        <taxon>Metazoa</taxon>
        <taxon>Cnidaria</taxon>
        <taxon>Hydrozoa</taxon>
        <taxon>Hydroidolina</taxon>
        <taxon>Leptothecata</taxon>
        <taxon>Obeliida</taxon>
        <taxon>Clytiidae</taxon>
        <taxon>Clytia</taxon>
    </lineage>
</organism>